<evidence type="ECO:0000313" key="3">
    <source>
        <dbReference type="Proteomes" id="UP000811246"/>
    </source>
</evidence>
<sequence>MSDDEDEWVENAMTNDSLVAHLLLRLKLPRRPPRVPDRPPLNIDWMVRQRRSKSVPTQEEDCNNKTATERASPTTPLSWSGATCASGGAPDGFEESSRPAKTTNGSRSKVAAGGETTNTKRPRKKKSIAELREEESSLMKERINLKNQLAAMRLTFEKQRAANKSLKKIKGDLQSSPETIKAITTMASSEAVTDRPQKMEEDCGEPAAISPSGLALTDLDALRHPSQPNSASTIQEGRERDTSFVLPDLNLTFEEASGS</sequence>
<evidence type="ECO:0000256" key="1">
    <source>
        <dbReference type="SAM" id="MobiDB-lite"/>
    </source>
</evidence>
<dbReference type="EMBL" id="CM031826">
    <property type="protein sequence ID" value="KAG6728128.1"/>
    <property type="molecule type" value="Genomic_DNA"/>
</dbReference>
<proteinExistence type="predicted"/>
<feature type="region of interest" description="Disordered" evidence="1">
    <location>
        <begin position="47"/>
        <end position="129"/>
    </location>
</feature>
<evidence type="ECO:0000313" key="2">
    <source>
        <dbReference type="EMBL" id="KAG6728128.1"/>
    </source>
</evidence>
<dbReference type="PANTHER" id="PTHR35099:SF10">
    <property type="entry name" value="BZIP DOMAIN-CONTAINING PROTEIN"/>
    <property type="match status" value="1"/>
</dbReference>
<accession>A0A922FTF5</accession>
<reference evidence="2" key="1">
    <citation type="submission" date="2021-01" db="EMBL/GenBank/DDBJ databases">
        <authorList>
            <person name="Lovell J.T."/>
            <person name="Bentley N."/>
            <person name="Bhattarai G."/>
            <person name="Jenkins J.W."/>
            <person name="Sreedasyam A."/>
            <person name="Alarcon Y."/>
            <person name="Bock C."/>
            <person name="Boston L."/>
            <person name="Carlson J."/>
            <person name="Cervantes K."/>
            <person name="Clermont K."/>
            <person name="Krom N."/>
            <person name="Kubenka K."/>
            <person name="Mamidi S."/>
            <person name="Mattison C."/>
            <person name="Monteros M."/>
            <person name="Pisani C."/>
            <person name="Plott C."/>
            <person name="Rajasekar S."/>
            <person name="Rhein H.S."/>
            <person name="Rohla C."/>
            <person name="Song M."/>
            <person name="Hilaire R.S."/>
            <person name="Shu S."/>
            <person name="Wells L."/>
            <person name="Wang X."/>
            <person name="Webber J."/>
            <person name="Heerema R.J."/>
            <person name="Klein P."/>
            <person name="Conner P."/>
            <person name="Grauke L."/>
            <person name="Grimwood J."/>
            <person name="Schmutz J."/>
            <person name="Randall J.J."/>
        </authorList>
    </citation>
    <scope>NUCLEOTIDE SEQUENCE</scope>
    <source>
        <tissue evidence="2">Leaf</tissue>
    </source>
</reference>
<organism evidence="2 3">
    <name type="scientific">Carya illinoinensis</name>
    <name type="common">Pecan</name>
    <dbReference type="NCBI Taxonomy" id="32201"/>
    <lineage>
        <taxon>Eukaryota</taxon>
        <taxon>Viridiplantae</taxon>
        <taxon>Streptophyta</taxon>
        <taxon>Embryophyta</taxon>
        <taxon>Tracheophyta</taxon>
        <taxon>Spermatophyta</taxon>
        <taxon>Magnoliopsida</taxon>
        <taxon>eudicotyledons</taxon>
        <taxon>Gunneridae</taxon>
        <taxon>Pentapetalae</taxon>
        <taxon>rosids</taxon>
        <taxon>fabids</taxon>
        <taxon>Fagales</taxon>
        <taxon>Juglandaceae</taxon>
        <taxon>Carya</taxon>
    </lineage>
</organism>
<comment type="caution">
    <text evidence="2">The sequence shown here is derived from an EMBL/GenBank/DDBJ whole genome shotgun (WGS) entry which is preliminary data.</text>
</comment>
<dbReference type="Proteomes" id="UP000811246">
    <property type="component" value="Chromosome 2"/>
</dbReference>
<protein>
    <submittedName>
        <fullName evidence="2">Uncharacterized protein</fullName>
    </submittedName>
</protein>
<gene>
    <name evidence="2" type="ORF">I3842_02G157500</name>
</gene>
<dbReference type="PANTHER" id="PTHR35099">
    <property type="entry name" value="OS02G0182700 PROTEIN"/>
    <property type="match status" value="1"/>
</dbReference>
<name>A0A922FTF5_CARIL</name>
<feature type="compositionally biased region" description="Basic and acidic residues" evidence="1">
    <location>
        <begin position="192"/>
        <end position="201"/>
    </location>
</feature>
<dbReference type="AlphaFoldDB" id="A0A922FTF5"/>
<feature type="region of interest" description="Disordered" evidence="1">
    <location>
        <begin position="187"/>
        <end position="208"/>
    </location>
</feature>
<feature type="compositionally biased region" description="Polar residues" evidence="1">
    <location>
        <begin position="64"/>
        <end position="83"/>
    </location>
</feature>